<dbReference type="PROSITE" id="PS00012">
    <property type="entry name" value="PHOSPHOPANTETHEINE"/>
    <property type="match status" value="1"/>
</dbReference>
<evidence type="ECO:0000313" key="11">
    <source>
        <dbReference type="Proteomes" id="UP000189229"/>
    </source>
</evidence>
<dbReference type="PANTHER" id="PTHR43775:SF51">
    <property type="entry name" value="INACTIVE PHENOLPHTHIOCEROL SYNTHESIS POLYKETIDE SYNTHASE TYPE I PKS1-RELATED"/>
    <property type="match status" value="1"/>
</dbReference>
<feature type="domain" description="Carrier" evidence="8">
    <location>
        <begin position="189"/>
        <end position="264"/>
    </location>
</feature>
<dbReference type="Gene3D" id="1.10.1200.10">
    <property type="entry name" value="ACP-like"/>
    <property type="match status" value="1"/>
</dbReference>
<protein>
    <submittedName>
        <fullName evidence="10">Short chain dehydrogenase family protein</fullName>
    </submittedName>
</protein>
<dbReference type="EMBL" id="MVBM01000004">
    <property type="protein sequence ID" value="OOK73958.1"/>
    <property type="molecule type" value="Genomic_DNA"/>
</dbReference>
<dbReference type="InterPro" id="IPR050091">
    <property type="entry name" value="PKS_NRPS_Biosynth_Enz"/>
</dbReference>
<comment type="caution">
    <text evidence="10">The sequence shown here is derived from an EMBL/GenBank/DDBJ whole genome shotgun (WGS) entry which is preliminary data.</text>
</comment>
<dbReference type="Pfam" id="PF00550">
    <property type="entry name" value="PP-binding"/>
    <property type="match status" value="1"/>
</dbReference>
<dbReference type="Pfam" id="PF02801">
    <property type="entry name" value="Ketoacyl-synt_C"/>
    <property type="match status" value="1"/>
</dbReference>
<feature type="region of interest" description="Disordered" evidence="7">
    <location>
        <begin position="381"/>
        <end position="419"/>
    </location>
</feature>
<keyword evidence="6" id="KW-0443">Lipid metabolism</keyword>
<dbReference type="InterPro" id="IPR057326">
    <property type="entry name" value="KR_dom"/>
</dbReference>
<gene>
    <name evidence="10" type="ORF">BZL30_4565</name>
</gene>
<dbReference type="PROSITE" id="PS52004">
    <property type="entry name" value="KS3_2"/>
    <property type="match status" value="1"/>
</dbReference>
<dbReference type="SMART" id="SM01294">
    <property type="entry name" value="PKS_PP_betabranch"/>
    <property type="match status" value="1"/>
</dbReference>
<comment type="pathway">
    <text evidence="1">Lipid metabolism.</text>
</comment>
<evidence type="ECO:0000256" key="5">
    <source>
        <dbReference type="ARBA" id="ARBA00022832"/>
    </source>
</evidence>
<evidence type="ECO:0000256" key="7">
    <source>
        <dbReference type="SAM" id="MobiDB-lite"/>
    </source>
</evidence>
<keyword evidence="4" id="KW-0808">Transferase</keyword>
<dbReference type="InterPro" id="IPR016039">
    <property type="entry name" value="Thiolase-like"/>
</dbReference>
<feature type="compositionally biased region" description="Polar residues" evidence="7">
    <location>
        <begin position="348"/>
        <end position="361"/>
    </location>
</feature>
<feature type="region of interest" description="Disordered" evidence="7">
    <location>
        <begin position="340"/>
        <end position="363"/>
    </location>
</feature>
<evidence type="ECO:0000256" key="3">
    <source>
        <dbReference type="ARBA" id="ARBA00022553"/>
    </source>
</evidence>
<dbReference type="CDD" id="cd00833">
    <property type="entry name" value="PKS"/>
    <property type="match status" value="1"/>
</dbReference>
<evidence type="ECO:0000256" key="4">
    <source>
        <dbReference type="ARBA" id="ARBA00022679"/>
    </source>
</evidence>
<dbReference type="Gene3D" id="3.40.47.10">
    <property type="match status" value="2"/>
</dbReference>
<evidence type="ECO:0000256" key="1">
    <source>
        <dbReference type="ARBA" id="ARBA00005189"/>
    </source>
</evidence>
<dbReference type="PANTHER" id="PTHR43775">
    <property type="entry name" value="FATTY ACID SYNTHASE"/>
    <property type="match status" value="1"/>
</dbReference>
<dbReference type="SUPFAM" id="SSF51735">
    <property type="entry name" value="NAD(P)-binding Rossmann-fold domains"/>
    <property type="match status" value="1"/>
</dbReference>
<dbReference type="AlphaFoldDB" id="A0A1V3X4B8"/>
<dbReference type="InterPro" id="IPR014031">
    <property type="entry name" value="Ketoacyl_synth_C"/>
</dbReference>
<dbReference type="PROSITE" id="PS50075">
    <property type="entry name" value="CARRIER"/>
    <property type="match status" value="1"/>
</dbReference>
<dbReference type="SMART" id="SM00823">
    <property type="entry name" value="PKS_PP"/>
    <property type="match status" value="1"/>
</dbReference>
<feature type="compositionally biased region" description="Basic and acidic residues" evidence="7">
    <location>
        <begin position="383"/>
        <end position="395"/>
    </location>
</feature>
<evidence type="ECO:0000256" key="6">
    <source>
        <dbReference type="ARBA" id="ARBA00023098"/>
    </source>
</evidence>
<dbReference type="InterPro" id="IPR036291">
    <property type="entry name" value="NAD(P)-bd_dom_sf"/>
</dbReference>
<evidence type="ECO:0000259" key="8">
    <source>
        <dbReference type="PROSITE" id="PS50075"/>
    </source>
</evidence>
<dbReference type="SMART" id="SM00825">
    <property type="entry name" value="PKS_KS"/>
    <property type="match status" value="1"/>
</dbReference>
<dbReference type="FunFam" id="1.10.1200.10:FF:000007">
    <property type="entry name" value="Probable polyketide synthase pks17"/>
    <property type="match status" value="1"/>
</dbReference>
<keyword evidence="2" id="KW-0596">Phosphopantetheine</keyword>
<dbReference type="InterPro" id="IPR020841">
    <property type="entry name" value="PKS_Beta-ketoAc_synthase_dom"/>
</dbReference>
<evidence type="ECO:0000259" key="9">
    <source>
        <dbReference type="PROSITE" id="PS52004"/>
    </source>
</evidence>
<keyword evidence="3" id="KW-0597">Phosphoprotein</keyword>
<dbReference type="GO" id="GO:0006633">
    <property type="term" value="P:fatty acid biosynthetic process"/>
    <property type="evidence" value="ECO:0007669"/>
    <property type="project" value="TreeGrafter"/>
</dbReference>
<dbReference type="InterPro" id="IPR013968">
    <property type="entry name" value="PKS_KR"/>
</dbReference>
<dbReference type="Gene3D" id="3.40.50.720">
    <property type="entry name" value="NAD(P)-binding Rossmann-like Domain"/>
    <property type="match status" value="1"/>
</dbReference>
<dbReference type="InterPro" id="IPR036736">
    <property type="entry name" value="ACP-like_sf"/>
</dbReference>
<dbReference type="InterPro" id="IPR009081">
    <property type="entry name" value="PP-bd_ACP"/>
</dbReference>
<name>A0A1V3X4B8_MYCKA</name>
<reference evidence="10 11" key="1">
    <citation type="submission" date="2017-02" db="EMBL/GenBank/DDBJ databases">
        <title>Complete genome sequences of Mycobacterium kansasii strains isolated from rhesus macaques.</title>
        <authorList>
            <person name="Panda A."/>
            <person name="Nagaraj S."/>
            <person name="Zhao X."/>
            <person name="Tettelin H."/>
            <person name="Detolla L.J."/>
        </authorList>
    </citation>
    <scope>NUCLEOTIDE SEQUENCE [LARGE SCALE GENOMIC DNA]</scope>
    <source>
        <strain evidence="10 11">11-3813</strain>
    </source>
</reference>
<organism evidence="10 11">
    <name type="scientific">Mycobacterium kansasii</name>
    <dbReference type="NCBI Taxonomy" id="1768"/>
    <lineage>
        <taxon>Bacteria</taxon>
        <taxon>Bacillati</taxon>
        <taxon>Actinomycetota</taxon>
        <taxon>Actinomycetes</taxon>
        <taxon>Mycobacteriales</taxon>
        <taxon>Mycobacteriaceae</taxon>
        <taxon>Mycobacterium</taxon>
    </lineage>
</organism>
<dbReference type="SUPFAM" id="SSF53901">
    <property type="entry name" value="Thiolase-like"/>
    <property type="match status" value="2"/>
</dbReference>
<dbReference type="Pfam" id="PF08659">
    <property type="entry name" value="KR"/>
    <property type="match status" value="1"/>
</dbReference>
<dbReference type="InterPro" id="IPR006162">
    <property type="entry name" value="Ppantetheine_attach_site"/>
</dbReference>
<dbReference type="Pfam" id="PF00109">
    <property type="entry name" value="ketoacyl-synt"/>
    <property type="match status" value="2"/>
</dbReference>
<dbReference type="GO" id="GO:0031177">
    <property type="term" value="F:phosphopantetheine binding"/>
    <property type="evidence" value="ECO:0007669"/>
    <property type="project" value="InterPro"/>
</dbReference>
<sequence length="633" mass="66479">MITSLTPERLDAVLRAKVAAAWNLHELTRDLDVAAFVMFSSMAGLVGSSGQANYAAANTFLDGLAAHRRAHGLPAMSLGWGLWEQASDMTGGLDAADRARLGREGVLALSSDEATELFDTALIVDQPFLAPARIDLSALRAHAVAVPPMFSDLVNAPTRRQVDDALAAAKSKSALAHRLHGLPEAEQHAVVLDLVRSHIATVLGNIAPDAVDADKAFQELGFDSLTAVEMRNRLKTATGLTLSPTLIFDYPTPNGLAGYIRGELAGVPQEIKHVPAVRAAGDDPIAIVGMACHYPGGIESPDDLWDMLVQGRDVLSEFPDNRGWDLAGCSTRIPTCPARATPKPAGSWNGSATSIPPSSASGPVRRWRWTRSSACSWSCRGKRWSEPESSRQPTRERHRRLRRSHDPGLRHVRGRTGGRLPADRPAVECGLRPGGLCAGVGGSGGVGGYGVFVVVGGVAYGGAVAAVGECDLALAGGVTINATPDIFVEFSRWRGLSPDGRCKAFAGAADGTGFSEGGGMLVVERLSDARRLGHPVLAVVRGSAVNQDGASNGLTAPNGPSQQRVVRAALANAGLSAADVDVVEGHGTGTTLGDPIEAQALLATYGQGGPSRSGWGRSSRIWVIRRPRRGWRV</sequence>
<keyword evidence="5" id="KW-0276">Fatty acid metabolism</keyword>
<dbReference type="SMART" id="SM00822">
    <property type="entry name" value="PKS_KR"/>
    <property type="match status" value="1"/>
</dbReference>
<dbReference type="InterPro" id="IPR020806">
    <property type="entry name" value="PKS_PP-bd"/>
</dbReference>
<feature type="domain" description="Ketosynthase family 3 (KS3)" evidence="9">
    <location>
        <begin position="282"/>
        <end position="633"/>
    </location>
</feature>
<proteinExistence type="predicted"/>
<dbReference type="SUPFAM" id="SSF47336">
    <property type="entry name" value="ACP-like"/>
    <property type="match status" value="1"/>
</dbReference>
<accession>A0A1V3X4B8</accession>
<dbReference type="GO" id="GO:0004312">
    <property type="term" value="F:fatty acid synthase activity"/>
    <property type="evidence" value="ECO:0007669"/>
    <property type="project" value="TreeGrafter"/>
</dbReference>
<evidence type="ECO:0000313" key="10">
    <source>
        <dbReference type="EMBL" id="OOK73958.1"/>
    </source>
</evidence>
<dbReference type="InterPro" id="IPR014030">
    <property type="entry name" value="Ketoacyl_synth_N"/>
</dbReference>
<dbReference type="Proteomes" id="UP000189229">
    <property type="component" value="Unassembled WGS sequence"/>
</dbReference>
<evidence type="ECO:0000256" key="2">
    <source>
        <dbReference type="ARBA" id="ARBA00022450"/>
    </source>
</evidence>